<evidence type="ECO:0000256" key="1">
    <source>
        <dbReference type="SAM" id="MobiDB-lite"/>
    </source>
</evidence>
<name>A0A9D5JZY3_9BACT</name>
<evidence type="ECO:0000313" key="4">
    <source>
        <dbReference type="EMBL" id="MBD3327250.1"/>
    </source>
</evidence>
<feature type="compositionally biased region" description="Basic and acidic residues" evidence="1">
    <location>
        <begin position="137"/>
        <end position="164"/>
    </location>
</feature>
<gene>
    <name evidence="4" type="ORF">GF339_21870</name>
</gene>
<dbReference type="PANTHER" id="PTHR39082:SF1">
    <property type="entry name" value="SCAVENGER RECEPTOR CLASS A MEMBER 3"/>
    <property type="match status" value="1"/>
</dbReference>
<evidence type="ECO:0000259" key="2">
    <source>
        <dbReference type="Pfam" id="PF02591"/>
    </source>
</evidence>
<dbReference type="EMBL" id="WJJP01000712">
    <property type="protein sequence ID" value="MBD3327250.1"/>
    <property type="molecule type" value="Genomic_DNA"/>
</dbReference>
<organism evidence="4 5">
    <name type="scientific">candidate division KSB3 bacterium</name>
    <dbReference type="NCBI Taxonomy" id="2044937"/>
    <lineage>
        <taxon>Bacteria</taxon>
        <taxon>candidate division KSB3</taxon>
    </lineage>
</organism>
<protein>
    <recommendedName>
        <fullName evidence="6">C4-type zinc ribbon domain-containing protein</fullName>
    </recommendedName>
</protein>
<proteinExistence type="predicted"/>
<dbReference type="Pfam" id="PF24481">
    <property type="entry name" value="CT398_CC"/>
    <property type="match status" value="1"/>
</dbReference>
<accession>A0A9D5JZY3</accession>
<feature type="domain" description="CT398-like coiled coil hairpin" evidence="3">
    <location>
        <begin position="11"/>
        <end position="182"/>
    </location>
</feature>
<dbReference type="InterPro" id="IPR052376">
    <property type="entry name" value="Oxidative_Scav/Glycosyltrans"/>
</dbReference>
<dbReference type="Pfam" id="PF02591">
    <property type="entry name" value="Zn_ribbon_9"/>
    <property type="match status" value="1"/>
</dbReference>
<evidence type="ECO:0000259" key="3">
    <source>
        <dbReference type="Pfam" id="PF24481"/>
    </source>
</evidence>
<dbReference type="Proteomes" id="UP000649604">
    <property type="component" value="Unassembled WGS sequence"/>
</dbReference>
<reference evidence="4" key="1">
    <citation type="submission" date="2019-11" db="EMBL/GenBank/DDBJ databases">
        <title>Microbial mats filling the niche in hypersaline microbial mats.</title>
        <authorList>
            <person name="Wong H.L."/>
            <person name="Macleod F.I."/>
            <person name="White R.A. III"/>
            <person name="Burns B.P."/>
        </authorList>
    </citation>
    <scope>NUCLEOTIDE SEQUENCE</scope>
    <source>
        <strain evidence="4">Rbin_158</strain>
    </source>
</reference>
<dbReference type="AlphaFoldDB" id="A0A9D5JZY3"/>
<comment type="caution">
    <text evidence="4">The sequence shown here is derived from an EMBL/GenBank/DDBJ whole genome shotgun (WGS) entry which is preliminary data.</text>
</comment>
<dbReference type="Gene3D" id="1.10.287.1490">
    <property type="match status" value="1"/>
</dbReference>
<evidence type="ECO:0008006" key="6">
    <source>
        <dbReference type="Google" id="ProtNLM"/>
    </source>
</evidence>
<evidence type="ECO:0000313" key="5">
    <source>
        <dbReference type="Proteomes" id="UP000649604"/>
    </source>
</evidence>
<feature type="domain" description="C4-type zinc ribbon" evidence="2">
    <location>
        <begin position="199"/>
        <end position="231"/>
    </location>
</feature>
<feature type="region of interest" description="Disordered" evidence="1">
    <location>
        <begin position="129"/>
        <end position="165"/>
    </location>
</feature>
<dbReference type="InterPro" id="IPR056003">
    <property type="entry name" value="CT398_CC_hairpin"/>
</dbReference>
<dbReference type="InterPro" id="IPR003743">
    <property type="entry name" value="Zf-RING_7"/>
</dbReference>
<dbReference type="PANTHER" id="PTHR39082">
    <property type="entry name" value="PHOSPHOLIPASE C-BETA-2-RELATED"/>
    <property type="match status" value="1"/>
</dbReference>
<sequence>MNTTLETLINLQHVDRVILEIQQKIDQCPLIIQQLDKRLQESEDRIQEIEHSLENQEKARRSKEMDVESNLEKIKKYQGQLLQVKTNKEYTALLNEIKTLKNKNSLTEDDIIELMEGIERTKNALSDAQEDLAQQRARTEQEKQAQEAERQRLEQELHTEHAQRETLAAQVDPSVYNEYAKLFKLRNGLAVVSVEKDGVCRGCFVALTPQMFAEVRGGDFIHRCPTCFRFLYWSQDEDQSGDSDDDHS</sequence>